<organism evidence="2 3">
    <name type="scientific">Ophiobolus disseminans</name>
    <dbReference type="NCBI Taxonomy" id="1469910"/>
    <lineage>
        <taxon>Eukaryota</taxon>
        <taxon>Fungi</taxon>
        <taxon>Dikarya</taxon>
        <taxon>Ascomycota</taxon>
        <taxon>Pezizomycotina</taxon>
        <taxon>Dothideomycetes</taxon>
        <taxon>Pleosporomycetidae</taxon>
        <taxon>Pleosporales</taxon>
        <taxon>Pleosporineae</taxon>
        <taxon>Phaeosphaeriaceae</taxon>
        <taxon>Ophiobolus</taxon>
    </lineage>
</organism>
<proteinExistence type="predicted"/>
<evidence type="ECO:0000313" key="2">
    <source>
        <dbReference type="EMBL" id="KAF2824037.1"/>
    </source>
</evidence>
<feature type="region of interest" description="Disordered" evidence="1">
    <location>
        <begin position="1"/>
        <end position="28"/>
    </location>
</feature>
<feature type="compositionally biased region" description="Polar residues" evidence="1">
    <location>
        <begin position="1"/>
        <end position="10"/>
    </location>
</feature>
<dbReference type="AlphaFoldDB" id="A0A6A6ZUM0"/>
<dbReference type="Proteomes" id="UP000799424">
    <property type="component" value="Unassembled WGS sequence"/>
</dbReference>
<gene>
    <name evidence="2" type="ORF">CC86DRAFT_384535</name>
</gene>
<dbReference type="EMBL" id="MU006231">
    <property type="protein sequence ID" value="KAF2824037.1"/>
    <property type="molecule type" value="Genomic_DNA"/>
</dbReference>
<evidence type="ECO:0000313" key="3">
    <source>
        <dbReference type="Proteomes" id="UP000799424"/>
    </source>
</evidence>
<sequence length="535" mass="59148">MHGKQILSSYENKHGTKSQNIRRQPFRSLYNTKSVGYRGLSKLSKHKEAASYYESTIKTLTQSEGAIHTAWPASERQKCLEDARTSLVEEGKKEAQKAGKAERVGKGVTRTEKEATITRKDDMKETLKFQVNEPQSEVGMPPPVKLSASSRSCATLATGPDAGDRESATLRGRRHSTDIHRTDLENTLTTGLQARPRSVSHMPGHMIEIVERLGRVESEDGIVPKRADPPSNFTKPKRVDSAVVAESGFTIAGVGLQEGYRAKKCASTDAEVGTTVASPNISLAEDTPHCVSEVPKQSSNRRDMAVTSSLEHLAMKDTATVPARSNLECVEWRGRLRRPGLRDHEDKEEEEAQMPNVLGEMAPSLLNSSQGTVDPTKGVPMIRVHSSDTEEDKTMPGQWPRESRRRAQFLVPRPGRLLDPAASVVKQRRASCANPPQEAKSCTLSDATIATDSWFDDLRLEVHAMLNKHEGDDHMPRRSERRVRIAIIDSGVAKSPANGPVPVLMKSPRFKKGLQLIRPCRGMTIPRDMEHMLQA</sequence>
<feature type="region of interest" description="Disordered" evidence="1">
    <location>
        <begin position="90"/>
        <end position="112"/>
    </location>
</feature>
<accession>A0A6A6ZUM0</accession>
<keyword evidence="3" id="KW-1185">Reference proteome</keyword>
<protein>
    <submittedName>
        <fullName evidence="2">Uncharacterized protein</fullName>
    </submittedName>
</protein>
<reference evidence="2" key="1">
    <citation type="journal article" date="2020" name="Stud. Mycol.">
        <title>101 Dothideomycetes genomes: a test case for predicting lifestyles and emergence of pathogens.</title>
        <authorList>
            <person name="Haridas S."/>
            <person name="Albert R."/>
            <person name="Binder M."/>
            <person name="Bloem J."/>
            <person name="Labutti K."/>
            <person name="Salamov A."/>
            <person name="Andreopoulos B."/>
            <person name="Baker S."/>
            <person name="Barry K."/>
            <person name="Bills G."/>
            <person name="Bluhm B."/>
            <person name="Cannon C."/>
            <person name="Castanera R."/>
            <person name="Culley D."/>
            <person name="Daum C."/>
            <person name="Ezra D."/>
            <person name="Gonzalez J."/>
            <person name="Henrissat B."/>
            <person name="Kuo A."/>
            <person name="Liang C."/>
            <person name="Lipzen A."/>
            <person name="Lutzoni F."/>
            <person name="Magnuson J."/>
            <person name="Mondo S."/>
            <person name="Nolan M."/>
            <person name="Ohm R."/>
            <person name="Pangilinan J."/>
            <person name="Park H.-J."/>
            <person name="Ramirez L."/>
            <person name="Alfaro M."/>
            <person name="Sun H."/>
            <person name="Tritt A."/>
            <person name="Yoshinaga Y."/>
            <person name="Zwiers L.-H."/>
            <person name="Turgeon B."/>
            <person name="Goodwin S."/>
            <person name="Spatafora J."/>
            <person name="Crous P."/>
            <person name="Grigoriev I."/>
        </authorList>
    </citation>
    <scope>NUCLEOTIDE SEQUENCE</scope>
    <source>
        <strain evidence="2">CBS 113818</strain>
    </source>
</reference>
<name>A0A6A6ZUM0_9PLEO</name>
<evidence type="ECO:0000256" key="1">
    <source>
        <dbReference type="SAM" id="MobiDB-lite"/>
    </source>
</evidence>